<organism evidence="7 8">
    <name type="scientific">Candidatus Sediminicultor quintus</name>
    <dbReference type="NCBI Taxonomy" id="1797291"/>
    <lineage>
        <taxon>Bacteria</taxon>
        <taxon>Pseudomonadati</taxon>
        <taxon>Atribacterota</taxon>
        <taxon>Candidatus Phoenicimicrobiia</taxon>
        <taxon>Candidatus Pheonicimicrobiales</taxon>
        <taxon>Candidatus Phoenicimicrobiaceae</taxon>
        <taxon>Candidatus Sediminicultor</taxon>
    </lineage>
</organism>
<dbReference type="SUPFAM" id="SSF56235">
    <property type="entry name" value="N-terminal nucleophile aminohydrolases (Ntn hydrolases)"/>
    <property type="match status" value="1"/>
</dbReference>
<keyword evidence="6" id="KW-0317">Glutathione biosynthesis</keyword>
<keyword evidence="6" id="KW-0378">Hydrolase</keyword>
<dbReference type="NCBIfam" id="TIGR00066">
    <property type="entry name" value="g_glut_trans"/>
    <property type="match status" value="1"/>
</dbReference>
<dbReference type="EC" id="2.3.2.2" evidence="6"/>
<name>A0A1F5AFU8_9BACT</name>
<dbReference type="Gene3D" id="3.60.20.40">
    <property type="match status" value="1"/>
</dbReference>
<protein>
    <recommendedName>
        <fullName evidence="6">Glutathione hydrolase proenzyme</fullName>
        <ecNumber evidence="6">2.3.2.2</ecNumber>
        <ecNumber evidence="6">3.4.19.13</ecNumber>
    </recommendedName>
    <component>
        <recommendedName>
            <fullName evidence="6">Glutathione hydrolase large chain</fullName>
        </recommendedName>
    </component>
    <component>
        <recommendedName>
            <fullName evidence="6">Glutathione hydrolase small chain</fullName>
        </recommendedName>
    </component>
</protein>
<evidence type="ECO:0000256" key="2">
    <source>
        <dbReference type="ARBA" id="ARBA00001089"/>
    </source>
</evidence>
<feature type="binding site" evidence="5">
    <location>
        <position position="422"/>
    </location>
    <ligand>
        <name>L-glutamate</name>
        <dbReference type="ChEBI" id="CHEBI:29985"/>
    </ligand>
</feature>
<keyword evidence="6" id="KW-0865">Zymogen</keyword>
<dbReference type="EC" id="3.4.19.13" evidence="6"/>
<comment type="similarity">
    <text evidence="6">Belongs to the gamma-glutamyltransferase family.</text>
</comment>
<proteinExistence type="inferred from homology"/>
<dbReference type="InterPro" id="IPR043138">
    <property type="entry name" value="GGT_lsub"/>
</dbReference>
<dbReference type="PANTHER" id="PTHR43881:SF1">
    <property type="entry name" value="GAMMA-GLUTAMYLTRANSPEPTIDASE (AFU_ORTHOLOGUE AFUA_4G13580)"/>
    <property type="match status" value="1"/>
</dbReference>
<sequence length="517" mass="57121">MPVFARNMTATSQPLAAQAGLEILRKGGNAADAAIAAAITLTVVECTCNGIGGDAFAIIWDNKSEKLYGLNASGKSPKSWNFEYFNKKYKKMPFVGWDTVTVPGAVSGWLALSDRFGRLPFETLFQPAINYAKNGFHVSPITAKLWKRVIIKYKEFPDFINNFTFQGRAPEVGEKISFIDQANTLTEIGQTKTQSFYRGRLADKITAHAQSTGGFITKDDLLNHQAEWLEPISIHYKGFDIHEIPPNGQGIAVLIMLAILSHLNIEKYPLDSADSIHLQIEAMKLAFADLYQYISDPDYMNIDYHGLLNESYLSERAKCIHLNKAQNISFGFPREQGDTVYLTTADEEGMMVSFIQSNYTDFGSGIVVPGTGISLQSRGACFSLKKNHPNRVEGGKRPFHTIIPAFVTKKGQPFMSFGVMGGAMQPQGQAQILVRMIDYHQNSQAASDAPRWCVLSDTEVAFEKGTNKEVMKDLEKRGHEITIGDSSLFGGAQLIHKINQGYCGTSDHRKDGQAAGF</sequence>
<comment type="caution">
    <text evidence="7">The sequence shown here is derived from an EMBL/GenBank/DDBJ whole genome shotgun (WGS) entry which is preliminary data.</text>
</comment>
<evidence type="ECO:0000256" key="5">
    <source>
        <dbReference type="PIRSR" id="PIRSR600101-2"/>
    </source>
</evidence>
<dbReference type="PRINTS" id="PR01210">
    <property type="entry name" value="GGTRANSPTASE"/>
</dbReference>
<comment type="catalytic activity">
    <reaction evidence="2 6">
        <text>glutathione + H2O = L-cysteinylglycine + L-glutamate</text>
        <dbReference type="Rhea" id="RHEA:28807"/>
        <dbReference type="ChEBI" id="CHEBI:15377"/>
        <dbReference type="ChEBI" id="CHEBI:29985"/>
        <dbReference type="ChEBI" id="CHEBI:57925"/>
        <dbReference type="ChEBI" id="CHEBI:61694"/>
        <dbReference type="EC" id="3.4.19.13"/>
    </reaction>
</comment>
<evidence type="ECO:0000256" key="6">
    <source>
        <dbReference type="RuleBase" id="RU368036"/>
    </source>
</evidence>
<dbReference type="InterPro" id="IPR052896">
    <property type="entry name" value="GGT-like_enzyme"/>
</dbReference>
<keyword evidence="6 7" id="KW-0808">Transferase</keyword>
<evidence type="ECO:0000256" key="3">
    <source>
        <dbReference type="ARBA" id="ARBA00047417"/>
    </source>
</evidence>
<dbReference type="AlphaFoldDB" id="A0A1F5AFU8"/>
<dbReference type="InterPro" id="IPR043137">
    <property type="entry name" value="GGT_ssub_C"/>
</dbReference>
<evidence type="ECO:0000256" key="1">
    <source>
        <dbReference type="ARBA" id="ARBA00001049"/>
    </source>
</evidence>
<dbReference type="PANTHER" id="PTHR43881">
    <property type="entry name" value="GAMMA-GLUTAMYLTRANSPEPTIDASE (AFU_ORTHOLOGUE AFUA_4G13580)"/>
    <property type="match status" value="1"/>
</dbReference>
<evidence type="ECO:0000256" key="4">
    <source>
        <dbReference type="PIRSR" id="PIRSR600101-1"/>
    </source>
</evidence>
<dbReference type="Proteomes" id="UP000177701">
    <property type="component" value="Unassembled WGS sequence"/>
</dbReference>
<comment type="pathway">
    <text evidence="6">Sulfur metabolism; glutathione metabolism.</text>
</comment>
<dbReference type="UniPathway" id="UPA00204"/>
<comment type="catalytic activity">
    <reaction evidence="1 6">
        <text>an S-substituted glutathione + H2O = an S-substituted L-cysteinylglycine + L-glutamate</text>
        <dbReference type="Rhea" id="RHEA:59468"/>
        <dbReference type="ChEBI" id="CHEBI:15377"/>
        <dbReference type="ChEBI" id="CHEBI:29985"/>
        <dbReference type="ChEBI" id="CHEBI:90779"/>
        <dbReference type="ChEBI" id="CHEBI:143103"/>
        <dbReference type="EC" id="3.4.19.13"/>
    </reaction>
</comment>
<dbReference type="Gene3D" id="1.10.246.130">
    <property type="match status" value="1"/>
</dbReference>
<keyword evidence="6" id="KW-0012">Acyltransferase</keyword>
<comment type="subunit">
    <text evidence="6">This enzyme consists of two polypeptide chains, which are synthesized in precursor form from a single polypeptide.</text>
</comment>
<evidence type="ECO:0000313" key="7">
    <source>
        <dbReference type="EMBL" id="OGD16767.1"/>
    </source>
</evidence>
<dbReference type="GO" id="GO:0006750">
    <property type="term" value="P:glutathione biosynthetic process"/>
    <property type="evidence" value="ECO:0007669"/>
    <property type="project" value="UniProtKB-KW"/>
</dbReference>
<dbReference type="InterPro" id="IPR029055">
    <property type="entry name" value="Ntn_hydrolases_N"/>
</dbReference>
<comment type="PTM">
    <text evidence="6">Cleaved by autocatalysis into a large and a small subunit.</text>
</comment>
<dbReference type="Pfam" id="PF01019">
    <property type="entry name" value="G_glu_transpept"/>
    <property type="match status" value="1"/>
</dbReference>
<dbReference type="STRING" id="1797291.A2V47_06825"/>
<evidence type="ECO:0000313" key="8">
    <source>
        <dbReference type="Proteomes" id="UP000177701"/>
    </source>
</evidence>
<accession>A0A1F5AFU8</accession>
<dbReference type="InterPro" id="IPR000101">
    <property type="entry name" value="GGT_peptidase"/>
</dbReference>
<dbReference type="GO" id="GO:0006751">
    <property type="term" value="P:glutathione catabolic process"/>
    <property type="evidence" value="ECO:0007669"/>
    <property type="project" value="UniProtKB-UniRule"/>
</dbReference>
<feature type="active site" description="Nucleophile" evidence="4">
    <location>
        <position position="339"/>
    </location>
</feature>
<comment type="catalytic activity">
    <reaction evidence="3 6">
        <text>an N-terminal (5-L-glutamyl)-[peptide] + an alpha-amino acid = 5-L-glutamyl amino acid + an N-terminal L-alpha-aminoacyl-[peptide]</text>
        <dbReference type="Rhea" id="RHEA:23904"/>
        <dbReference type="Rhea" id="RHEA-COMP:9780"/>
        <dbReference type="Rhea" id="RHEA-COMP:9795"/>
        <dbReference type="ChEBI" id="CHEBI:77644"/>
        <dbReference type="ChEBI" id="CHEBI:78597"/>
        <dbReference type="ChEBI" id="CHEBI:78599"/>
        <dbReference type="ChEBI" id="CHEBI:78608"/>
        <dbReference type="EC" id="2.3.2.2"/>
    </reaction>
</comment>
<gene>
    <name evidence="7" type="ORF">A2V47_06825</name>
</gene>
<dbReference type="GO" id="GO:0036374">
    <property type="term" value="F:glutathione hydrolase activity"/>
    <property type="evidence" value="ECO:0007669"/>
    <property type="project" value="UniProtKB-UniRule"/>
</dbReference>
<reference evidence="7 8" key="1">
    <citation type="journal article" date="2016" name="Nat. Commun.">
        <title>Thousands of microbial genomes shed light on interconnected biogeochemical processes in an aquifer system.</title>
        <authorList>
            <person name="Anantharaman K."/>
            <person name="Brown C.T."/>
            <person name="Hug L.A."/>
            <person name="Sharon I."/>
            <person name="Castelle C.J."/>
            <person name="Probst A.J."/>
            <person name="Thomas B.C."/>
            <person name="Singh A."/>
            <person name="Wilkins M.J."/>
            <person name="Karaoz U."/>
            <person name="Brodie E.L."/>
            <person name="Williams K.H."/>
            <person name="Hubbard S.S."/>
            <person name="Banfield J.F."/>
        </authorList>
    </citation>
    <scope>NUCLEOTIDE SEQUENCE [LARGE SCALE GENOMIC DNA]</scope>
</reference>
<dbReference type="EMBL" id="MEYH01000024">
    <property type="protein sequence ID" value="OGD16767.1"/>
    <property type="molecule type" value="Genomic_DNA"/>
</dbReference>
<dbReference type="GO" id="GO:0103068">
    <property type="term" value="F:leukotriene C4 gamma-glutamyl transferase activity"/>
    <property type="evidence" value="ECO:0007669"/>
    <property type="project" value="UniProtKB-EC"/>
</dbReference>